<proteinExistence type="inferred from homology"/>
<gene>
    <name evidence="6" type="ORF">SMD27_19000</name>
</gene>
<dbReference type="InterPro" id="IPR000847">
    <property type="entry name" value="LysR_HTH_N"/>
</dbReference>
<dbReference type="Gene3D" id="1.10.10.10">
    <property type="entry name" value="Winged helix-like DNA-binding domain superfamily/Winged helix DNA-binding domain"/>
    <property type="match status" value="1"/>
</dbReference>
<comment type="similarity">
    <text evidence="1">Belongs to the LysR transcriptional regulatory family.</text>
</comment>
<evidence type="ECO:0000256" key="3">
    <source>
        <dbReference type="ARBA" id="ARBA00023125"/>
    </source>
</evidence>
<dbReference type="Pfam" id="PF00126">
    <property type="entry name" value="HTH_1"/>
    <property type="match status" value="1"/>
</dbReference>
<dbReference type="Pfam" id="PF03466">
    <property type="entry name" value="LysR_substrate"/>
    <property type="match status" value="1"/>
</dbReference>
<dbReference type="RefSeq" id="WP_320510013.1">
    <property type="nucleotide sequence ID" value="NZ_JAXCLW010000006.1"/>
</dbReference>
<keyword evidence="4" id="KW-0804">Transcription</keyword>
<sequence length="292" mass="31802">MPLPDLEIDLLRSFVAVAETGSFTAAAEVVGRTQSAVSQKILRLEETLGCRVFDRNSRGLSLTRDGERLLTAARQMLAFNDETVRQFIEPSVVGRLRLGIADDFIPHQLPRLLARFARSYPGIDLELTTGLSCDLLCGLEAEQLDLALAKRDGEMQRGRIIWREPMVWIAAADVEIDAGKPVPLVLLPAPCTYRSIALEALEHAGRSYSIACTASSLMGIQAAVAGSIGVTVLGRSFVQDGLRILNPRDQWPSLPMTEIVLLGEDRAQSQLAKPLVAFLTESLTTPKLQAIA</sequence>
<comment type="caution">
    <text evidence="6">The sequence shown here is derived from an EMBL/GenBank/DDBJ whole genome shotgun (WGS) entry which is preliminary data.</text>
</comment>
<keyword evidence="7" id="KW-1185">Reference proteome</keyword>
<evidence type="ECO:0000259" key="5">
    <source>
        <dbReference type="PROSITE" id="PS50931"/>
    </source>
</evidence>
<name>A0ABU5EFQ7_9PROT</name>
<evidence type="ECO:0000256" key="2">
    <source>
        <dbReference type="ARBA" id="ARBA00023015"/>
    </source>
</evidence>
<dbReference type="Gene3D" id="3.40.190.10">
    <property type="entry name" value="Periplasmic binding protein-like II"/>
    <property type="match status" value="2"/>
</dbReference>
<dbReference type="SUPFAM" id="SSF46785">
    <property type="entry name" value="Winged helix' DNA-binding domain"/>
    <property type="match status" value="1"/>
</dbReference>
<dbReference type="InterPro" id="IPR050176">
    <property type="entry name" value="LTTR"/>
</dbReference>
<evidence type="ECO:0000313" key="6">
    <source>
        <dbReference type="EMBL" id="MDY0884940.1"/>
    </source>
</evidence>
<keyword evidence="2" id="KW-0805">Transcription regulation</keyword>
<feature type="domain" description="HTH lysR-type" evidence="5">
    <location>
        <begin position="6"/>
        <end position="63"/>
    </location>
</feature>
<dbReference type="InterPro" id="IPR036390">
    <property type="entry name" value="WH_DNA-bd_sf"/>
</dbReference>
<dbReference type="PROSITE" id="PS50931">
    <property type="entry name" value="HTH_LYSR"/>
    <property type="match status" value="1"/>
</dbReference>
<dbReference type="InterPro" id="IPR005119">
    <property type="entry name" value="LysR_subst-bd"/>
</dbReference>
<evidence type="ECO:0000256" key="1">
    <source>
        <dbReference type="ARBA" id="ARBA00009437"/>
    </source>
</evidence>
<accession>A0ABU5EFQ7</accession>
<organism evidence="6 7">
    <name type="scientific">Dongia soli</name>
    <dbReference type="NCBI Taxonomy" id="600628"/>
    <lineage>
        <taxon>Bacteria</taxon>
        <taxon>Pseudomonadati</taxon>
        <taxon>Pseudomonadota</taxon>
        <taxon>Alphaproteobacteria</taxon>
        <taxon>Rhodospirillales</taxon>
        <taxon>Dongiaceae</taxon>
        <taxon>Dongia</taxon>
    </lineage>
</organism>
<dbReference type="PANTHER" id="PTHR30579:SF7">
    <property type="entry name" value="HTH-TYPE TRANSCRIPTIONAL REGULATOR LRHA-RELATED"/>
    <property type="match status" value="1"/>
</dbReference>
<dbReference type="SUPFAM" id="SSF53850">
    <property type="entry name" value="Periplasmic binding protein-like II"/>
    <property type="match status" value="1"/>
</dbReference>
<reference evidence="6 7" key="1">
    <citation type="journal article" date="2016" name="Antonie Van Leeuwenhoek">
        <title>Dongia soli sp. nov., isolated from soil from Dokdo, Korea.</title>
        <authorList>
            <person name="Kim D.U."/>
            <person name="Lee H."/>
            <person name="Kim H."/>
            <person name="Kim S.G."/>
            <person name="Ka J.O."/>
        </authorList>
    </citation>
    <scope>NUCLEOTIDE SEQUENCE [LARGE SCALE GENOMIC DNA]</scope>
    <source>
        <strain evidence="6 7">D78</strain>
    </source>
</reference>
<evidence type="ECO:0000313" key="7">
    <source>
        <dbReference type="Proteomes" id="UP001279642"/>
    </source>
</evidence>
<dbReference type="PANTHER" id="PTHR30579">
    <property type="entry name" value="TRANSCRIPTIONAL REGULATOR"/>
    <property type="match status" value="1"/>
</dbReference>
<keyword evidence="3" id="KW-0238">DNA-binding</keyword>
<protein>
    <submittedName>
        <fullName evidence="6">LysR substrate-binding domain-containing protein</fullName>
    </submittedName>
</protein>
<dbReference type="InterPro" id="IPR036388">
    <property type="entry name" value="WH-like_DNA-bd_sf"/>
</dbReference>
<evidence type="ECO:0000256" key="4">
    <source>
        <dbReference type="ARBA" id="ARBA00023163"/>
    </source>
</evidence>
<dbReference type="PRINTS" id="PR00039">
    <property type="entry name" value="HTHLYSR"/>
</dbReference>
<dbReference type="EMBL" id="JAXCLW010000006">
    <property type="protein sequence ID" value="MDY0884940.1"/>
    <property type="molecule type" value="Genomic_DNA"/>
</dbReference>
<dbReference type="Proteomes" id="UP001279642">
    <property type="component" value="Unassembled WGS sequence"/>
</dbReference>